<reference evidence="3" key="1">
    <citation type="submission" date="2021-02" db="EMBL/GenBank/DDBJ databases">
        <authorList>
            <person name="Dougan E. K."/>
            <person name="Rhodes N."/>
            <person name="Thang M."/>
            <person name="Chan C."/>
        </authorList>
    </citation>
    <scope>NUCLEOTIDE SEQUENCE</scope>
</reference>
<feature type="region of interest" description="Disordered" evidence="2">
    <location>
        <begin position="235"/>
        <end position="291"/>
    </location>
</feature>
<keyword evidence="1" id="KW-0175">Coiled coil</keyword>
<dbReference type="EMBL" id="CAJNDS010000147">
    <property type="protein sequence ID" value="CAE6970315.1"/>
    <property type="molecule type" value="Genomic_DNA"/>
</dbReference>
<comment type="caution">
    <text evidence="3">The sequence shown here is derived from an EMBL/GenBank/DDBJ whole genome shotgun (WGS) entry which is preliminary data.</text>
</comment>
<dbReference type="Proteomes" id="UP000604046">
    <property type="component" value="Unassembled WGS sequence"/>
</dbReference>
<feature type="region of interest" description="Disordered" evidence="2">
    <location>
        <begin position="40"/>
        <end position="61"/>
    </location>
</feature>
<feature type="coiled-coil region" evidence="1">
    <location>
        <begin position="144"/>
        <end position="192"/>
    </location>
</feature>
<sequence>MAGGRYHVCKKCGPASWIFAAKVPKFPKCQWCGTKWPTDVPTPKIWSKPEPKPRPRKPKTNKVHDCLRKVWDTLPEEACVQLKEAGFEAKPARTEDVDLVALLQQHVGDLPQVIVDALPATPTPDPRQEGKEAGDVLRSSVGKLRDLGQRKLRLQEEIDTAKDNLRAMLHKMQDIQNAIEEAKVEVAKTTKEYEDKVVKHCAEEVNNGVESVLQALGMQEASLTEEQKRKLEALKSDEAKRRRMQVDPGLPPGLPPSQASVMPDLAARGRSRTPPGGAVGGQAPGLASQTG</sequence>
<evidence type="ECO:0000256" key="1">
    <source>
        <dbReference type="SAM" id="Coils"/>
    </source>
</evidence>
<proteinExistence type="predicted"/>
<evidence type="ECO:0000256" key="2">
    <source>
        <dbReference type="SAM" id="MobiDB-lite"/>
    </source>
</evidence>
<dbReference type="AlphaFoldDB" id="A0A812I0T2"/>
<keyword evidence="4" id="KW-1185">Reference proteome</keyword>
<gene>
    <name evidence="3" type="ORF">SNAT2548_LOCUS2468</name>
</gene>
<accession>A0A812I0T2</accession>
<evidence type="ECO:0000313" key="3">
    <source>
        <dbReference type="EMBL" id="CAE6970315.1"/>
    </source>
</evidence>
<evidence type="ECO:0000313" key="4">
    <source>
        <dbReference type="Proteomes" id="UP000604046"/>
    </source>
</evidence>
<organism evidence="3 4">
    <name type="scientific">Symbiodinium natans</name>
    <dbReference type="NCBI Taxonomy" id="878477"/>
    <lineage>
        <taxon>Eukaryota</taxon>
        <taxon>Sar</taxon>
        <taxon>Alveolata</taxon>
        <taxon>Dinophyceae</taxon>
        <taxon>Suessiales</taxon>
        <taxon>Symbiodiniaceae</taxon>
        <taxon>Symbiodinium</taxon>
    </lineage>
</organism>
<name>A0A812I0T2_9DINO</name>
<protein>
    <submittedName>
        <fullName evidence="3">Uncharacterized protein</fullName>
    </submittedName>
</protein>